<proteinExistence type="predicted"/>
<evidence type="ECO:0000313" key="3">
    <source>
        <dbReference type="Proteomes" id="UP001530400"/>
    </source>
</evidence>
<keyword evidence="3" id="KW-1185">Reference proteome</keyword>
<evidence type="ECO:0000256" key="1">
    <source>
        <dbReference type="SAM" id="SignalP"/>
    </source>
</evidence>
<feature type="chain" id="PRO_5044865239" evidence="1">
    <location>
        <begin position="19"/>
        <end position="245"/>
    </location>
</feature>
<protein>
    <submittedName>
        <fullName evidence="2">Uncharacterized protein</fullName>
    </submittedName>
</protein>
<evidence type="ECO:0000313" key="2">
    <source>
        <dbReference type="EMBL" id="KAL3765788.1"/>
    </source>
</evidence>
<dbReference type="EMBL" id="JALLPJ020001396">
    <property type="protein sequence ID" value="KAL3765788.1"/>
    <property type="molecule type" value="Genomic_DNA"/>
</dbReference>
<dbReference type="Proteomes" id="UP001530400">
    <property type="component" value="Unassembled WGS sequence"/>
</dbReference>
<accession>A0ABD3MS94</accession>
<gene>
    <name evidence="2" type="ORF">ACHAWO_011735</name>
</gene>
<feature type="signal peptide" evidence="1">
    <location>
        <begin position="1"/>
        <end position="18"/>
    </location>
</feature>
<reference evidence="2 3" key="1">
    <citation type="submission" date="2024-10" db="EMBL/GenBank/DDBJ databases">
        <title>Updated reference genomes for cyclostephanoid diatoms.</title>
        <authorList>
            <person name="Roberts W.R."/>
            <person name="Alverson A.J."/>
        </authorList>
    </citation>
    <scope>NUCLEOTIDE SEQUENCE [LARGE SCALE GENOMIC DNA]</scope>
    <source>
        <strain evidence="2 3">AJA010-31</strain>
    </source>
</reference>
<sequence>MMFPAPASFLGAAAAVLSFSSISNMAEMYCMAGKYQWLSSTALQPTSSFLSKTKEWKTVDEGLAELQGMKRRDLIQLYFECDSDDTIAMFSNVVKRRSYDGYLLDNGPVLSTVTNFITNKLFGSGQKWLGKVYFTSDGKNAIRTGQNRFLCNEGGERLDRTFDCYIDQSALYNKPTSQVIINNYAKHVNKWSPARIIWGGMVDELKVIPTPKCKQKEVMLLGMGYFNWSGGVWNAAPFCLISREN</sequence>
<dbReference type="AlphaFoldDB" id="A0ABD3MS94"/>
<comment type="caution">
    <text evidence="2">The sequence shown here is derived from an EMBL/GenBank/DDBJ whole genome shotgun (WGS) entry which is preliminary data.</text>
</comment>
<keyword evidence="1" id="KW-0732">Signal</keyword>
<name>A0ABD3MS94_9STRA</name>
<organism evidence="2 3">
    <name type="scientific">Cyclotella atomus</name>
    <dbReference type="NCBI Taxonomy" id="382360"/>
    <lineage>
        <taxon>Eukaryota</taxon>
        <taxon>Sar</taxon>
        <taxon>Stramenopiles</taxon>
        <taxon>Ochrophyta</taxon>
        <taxon>Bacillariophyta</taxon>
        <taxon>Coscinodiscophyceae</taxon>
        <taxon>Thalassiosirophycidae</taxon>
        <taxon>Stephanodiscales</taxon>
        <taxon>Stephanodiscaceae</taxon>
        <taxon>Cyclotella</taxon>
    </lineage>
</organism>